<evidence type="ECO:0000256" key="6">
    <source>
        <dbReference type="SAM" id="MobiDB-lite"/>
    </source>
</evidence>
<keyword evidence="2" id="KW-1003">Cell membrane</keyword>
<accession>A0A9P7SHY6</accession>
<comment type="caution">
    <text evidence="9">The sequence shown here is derived from an EMBL/GenBank/DDBJ whole genome shotgun (WGS) entry which is preliminary data.</text>
</comment>
<organism evidence="9 10">
    <name type="scientific">Claviceps pazoutovae</name>
    <dbReference type="NCBI Taxonomy" id="1649127"/>
    <lineage>
        <taxon>Eukaryota</taxon>
        <taxon>Fungi</taxon>
        <taxon>Dikarya</taxon>
        <taxon>Ascomycota</taxon>
        <taxon>Pezizomycotina</taxon>
        <taxon>Sordariomycetes</taxon>
        <taxon>Hypocreomycetidae</taxon>
        <taxon>Hypocreales</taxon>
        <taxon>Clavicipitaceae</taxon>
        <taxon>Claviceps</taxon>
    </lineage>
</organism>
<dbReference type="InterPro" id="IPR052053">
    <property type="entry name" value="IM_YidH-like"/>
</dbReference>
<keyword evidence="3 7" id="KW-0812">Transmembrane</keyword>
<evidence type="ECO:0000256" key="7">
    <source>
        <dbReference type="SAM" id="Phobius"/>
    </source>
</evidence>
<evidence type="ECO:0000256" key="1">
    <source>
        <dbReference type="ARBA" id="ARBA00004651"/>
    </source>
</evidence>
<evidence type="ECO:0000259" key="8">
    <source>
        <dbReference type="Pfam" id="PF02656"/>
    </source>
</evidence>
<dbReference type="PANTHER" id="PTHR34187">
    <property type="entry name" value="FGR18P"/>
    <property type="match status" value="1"/>
</dbReference>
<dbReference type="OrthoDB" id="199599at2759"/>
<keyword evidence="5 7" id="KW-0472">Membrane</keyword>
<feature type="domain" description="DUF202" evidence="8">
    <location>
        <begin position="96"/>
        <end position="184"/>
    </location>
</feature>
<feature type="transmembrane region" description="Helical" evidence="7">
    <location>
        <begin position="105"/>
        <end position="126"/>
    </location>
</feature>
<evidence type="ECO:0000256" key="2">
    <source>
        <dbReference type="ARBA" id="ARBA00022475"/>
    </source>
</evidence>
<dbReference type="Pfam" id="PF02656">
    <property type="entry name" value="DUF202"/>
    <property type="match status" value="1"/>
</dbReference>
<dbReference type="PANTHER" id="PTHR34187:SF2">
    <property type="entry name" value="DUF202 DOMAIN-CONTAINING PROTEIN"/>
    <property type="match status" value="1"/>
</dbReference>
<keyword evidence="4 7" id="KW-1133">Transmembrane helix</keyword>
<protein>
    <recommendedName>
        <fullName evidence="8">DUF202 domain-containing protein</fullName>
    </recommendedName>
</protein>
<evidence type="ECO:0000256" key="5">
    <source>
        <dbReference type="ARBA" id="ARBA00023136"/>
    </source>
</evidence>
<dbReference type="EMBL" id="SRPO01000153">
    <property type="protein sequence ID" value="KAG5938463.1"/>
    <property type="molecule type" value="Genomic_DNA"/>
</dbReference>
<dbReference type="GO" id="GO:0005886">
    <property type="term" value="C:plasma membrane"/>
    <property type="evidence" value="ECO:0007669"/>
    <property type="project" value="UniProtKB-SubCell"/>
</dbReference>
<dbReference type="Proteomes" id="UP000706124">
    <property type="component" value="Unassembled WGS sequence"/>
</dbReference>
<dbReference type="AlphaFoldDB" id="A0A9P7SHY6"/>
<proteinExistence type="predicted"/>
<sequence>MAAPDETTRMVPQHDSGHNNYQTLHGPEQMVHQRASKRGPAASPAAAGTPTAERNESEEQHSAKVGDDAAAARSWMRRLLGSLQSIELENKGSVARDHLALERTFLAWLRTSLAFASIGIAVTQLFRLNTSLSDTAGSDDPSSGSGSSHSNATLRRLGKPLGATFLGISILTLLLGARRYFVAQSWVIRGKFPASRGTVVLVAVVALAIMLVSLVVVIVIHGAKG</sequence>
<feature type="compositionally biased region" description="Low complexity" evidence="6">
    <location>
        <begin position="38"/>
        <end position="52"/>
    </location>
</feature>
<feature type="compositionally biased region" description="Basic and acidic residues" evidence="6">
    <location>
        <begin position="53"/>
        <end position="67"/>
    </location>
</feature>
<evidence type="ECO:0000313" key="10">
    <source>
        <dbReference type="Proteomes" id="UP000706124"/>
    </source>
</evidence>
<feature type="region of interest" description="Disordered" evidence="6">
    <location>
        <begin position="1"/>
        <end position="68"/>
    </location>
</feature>
<evidence type="ECO:0000313" key="9">
    <source>
        <dbReference type="EMBL" id="KAG5938463.1"/>
    </source>
</evidence>
<dbReference type="InterPro" id="IPR003807">
    <property type="entry name" value="DUF202"/>
</dbReference>
<reference evidence="9 10" key="1">
    <citation type="journal article" date="2020" name="bioRxiv">
        <title>Whole genome comparisons of ergot fungi reveals the divergence and evolution of species within the genus Claviceps are the result of varying mechanisms driving genome evolution and host range expansion.</title>
        <authorList>
            <person name="Wyka S.A."/>
            <person name="Mondo S.J."/>
            <person name="Liu M."/>
            <person name="Dettman J."/>
            <person name="Nalam V."/>
            <person name="Broders K.D."/>
        </authorList>
    </citation>
    <scope>NUCLEOTIDE SEQUENCE [LARGE SCALE GENOMIC DNA]</scope>
    <source>
        <strain evidence="9 10">CCC 1485</strain>
    </source>
</reference>
<keyword evidence="10" id="KW-1185">Reference proteome</keyword>
<evidence type="ECO:0000256" key="3">
    <source>
        <dbReference type="ARBA" id="ARBA00022692"/>
    </source>
</evidence>
<name>A0A9P7SHY6_9HYPO</name>
<feature type="transmembrane region" description="Helical" evidence="7">
    <location>
        <begin position="160"/>
        <end position="177"/>
    </location>
</feature>
<evidence type="ECO:0000256" key="4">
    <source>
        <dbReference type="ARBA" id="ARBA00022989"/>
    </source>
</evidence>
<comment type="subcellular location">
    <subcellularLocation>
        <location evidence="1">Cell membrane</location>
        <topology evidence="1">Multi-pass membrane protein</topology>
    </subcellularLocation>
</comment>
<gene>
    <name evidence="9" type="ORF">E4U60_001359</name>
</gene>
<feature type="transmembrane region" description="Helical" evidence="7">
    <location>
        <begin position="198"/>
        <end position="223"/>
    </location>
</feature>